<dbReference type="GO" id="GO:0006281">
    <property type="term" value="P:DNA repair"/>
    <property type="evidence" value="ECO:0007669"/>
    <property type="project" value="UniProtKB-UniRule"/>
</dbReference>
<comment type="subcellular location">
    <subcellularLocation>
        <location evidence="1">Cytoplasm</location>
        <location evidence="1">Cytoskeleton</location>
        <location evidence="1">Spindle</location>
    </subcellularLocation>
    <subcellularLocation>
        <location evidence="1">Nucleus</location>
    </subcellularLocation>
</comment>
<keyword evidence="3" id="KW-1185">Reference proteome</keyword>
<comment type="subunit">
    <text evidence="1">Component of the CIA complex.</text>
</comment>
<keyword evidence="1" id="KW-0234">DNA repair</keyword>
<keyword evidence="1" id="KW-0539">Nucleus</keyword>
<dbReference type="GO" id="GO:0016226">
    <property type="term" value="P:iron-sulfur cluster assembly"/>
    <property type="evidence" value="ECO:0007669"/>
    <property type="project" value="UniProtKB-UniRule"/>
</dbReference>
<reference evidence="2 3" key="1">
    <citation type="submission" date="2014-03" db="EMBL/GenBank/DDBJ databases">
        <title>Draft genome of the hookworm Oesophagostomum dentatum.</title>
        <authorList>
            <person name="Mitreva M."/>
        </authorList>
    </citation>
    <scope>NUCLEOTIDE SEQUENCE [LARGE SCALE GENOMIC DNA]</scope>
    <source>
        <strain evidence="2 3">OD-Hann</strain>
    </source>
</reference>
<dbReference type="InterPro" id="IPR011989">
    <property type="entry name" value="ARM-like"/>
</dbReference>
<dbReference type="InterPro" id="IPR016024">
    <property type="entry name" value="ARM-type_fold"/>
</dbReference>
<proteinExistence type="inferred from homology"/>
<accession>A0A0B1SUT3</accession>
<comment type="similarity">
    <text evidence="1">Belongs to the MET18/MMS19 family.</text>
</comment>
<dbReference type="PANTHER" id="PTHR12891">
    <property type="entry name" value="DNA REPAIR/TRANSCRIPTION PROTEIN MET18/MMS19"/>
    <property type="match status" value="1"/>
</dbReference>
<keyword evidence="1" id="KW-0963">Cytoplasm</keyword>
<keyword evidence="1" id="KW-0227">DNA damage</keyword>
<gene>
    <name evidence="2" type="ORF">OESDEN_12932</name>
</gene>
<dbReference type="Proteomes" id="UP000053660">
    <property type="component" value="Unassembled WGS sequence"/>
</dbReference>
<sequence length="464" mass="52613">MLCAAVHDESSYKELSENIFTILSKNASQESFDDFLDMAKRLVEKDSQIVPEVVEKFIYLASKFEKSSDEVITAYAETLQSLGLLLDAEARLRYVREVVNSIDSTQLLEMFCLFIVQSQNVQIMEQCLRSQYCDERCANLLCTGIANHTGEVEKLQLLRKDVKYDVDCAFAKGLLLCGRKEGVEMVKELLERLCKEPEDQRQKLAEHLTDLFDFDTAANDPQRCLYKTTFLWKQSVDCAFAKGLLLCGRKEGVEMVKELLERLCKEPEDQRQKLTERLTDLFDFDTAANDPQRCLYKTTFLWKQRIFHQLSSSYIAAVSSADEAGKEVLMRLLPALLKSSERTSAVQQNFDEFLPVFRVALSSREVQPDVLSALPRFIAGLPSAAISPDDGKRIIQAVTRTLKNENIPMRIILACLESLGSLAQRTNYDFANSDIDAVIGATTQALAHQKRIVRQKAAAIRNLW</sequence>
<dbReference type="GO" id="GO:0005634">
    <property type="term" value="C:nucleus"/>
    <property type="evidence" value="ECO:0007669"/>
    <property type="project" value="UniProtKB-SubCell"/>
</dbReference>
<dbReference type="SUPFAM" id="SSF48371">
    <property type="entry name" value="ARM repeat"/>
    <property type="match status" value="1"/>
</dbReference>
<evidence type="ECO:0000313" key="2">
    <source>
        <dbReference type="EMBL" id="KHJ87297.1"/>
    </source>
</evidence>
<dbReference type="GO" id="GO:0051604">
    <property type="term" value="P:protein maturation"/>
    <property type="evidence" value="ECO:0007669"/>
    <property type="project" value="UniProtKB-UniRule"/>
</dbReference>
<keyword evidence="1" id="KW-0206">Cytoskeleton</keyword>
<dbReference type="EMBL" id="KN558068">
    <property type="protein sequence ID" value="KHJ87297.1"/>
    <property type="molecule type" value="Genomic_DNA"/>
</dbReference>
<dbReference type="Gene3D" id="1.25.10.10">
    <property type="entry name" value="Leucine-rich Repeat Variant"/>
    <property type="match status" value="1"/>
</dbReference>
<organism evidence="2 3">
    <name type="scientific">Oesophagostomum dentatum</name>
    <name type="common">Nodular worm</name>
    <dbReference type="NCBI Taxonomy" id="61180"/>
    <lineage>
        <taxon>Eukaryota</taxon>
        <taxon>Metazoa</taxon>
        <taxon>Ecdysozoa</taxon>
        <taxon>Nematoda</taxon>
        <taxon>Chromadorea</taxon>
        <taxon>Rhabditida</taxon>
        <taxon>Rhabditina</taxon>
        <taxon>Rhabditomorpha</taxon>
        <taxon>Strongyloidea</taxon>
        <taxon>Strongylidae</taxon>
        <taxon>Oesophagostomum</taxon>
    </lineage>
</organism>
<dbReference type="GO" id="GO:0005819">
    <property type="term" value="C:spindle"/>
    <property type="evidence" value="ECO:0007669"/>
    <property type="project" value="UniProtKB-SubCell"/>
</dbReference>
<protein>
    <recommendedName>
        <fullName evidence="1">MMS19 nucleotide excision repair protein</fullName>
    </recommendedName>
</protein>
<dbReference type="GO" id="GO:0097361">
    <property type="term" value="C:cytosolic [4Fe-4S] assembly targeting complex"/>
    <property type="evidence" value="ECO:0007669"/>
    <property type="project" value="UniProtKB-UniRule"/>
</dbReference>
<dbReference type="OrthoDB" id="5875035at2759"/>
<dbReference type="AlphaFoldDB" id="A0A0B1SUT3"/>
<dbReference type="InterPro" id="IPR039920">
    <property type="entry name" value="MMS19"/>
</dbReference>
<evidence type="ECO:0000313" key="3">
    <source>
        <dbReference type="Proteomes" id="UP000053660"/>
    </source>
</evidence>
<comment type="function">
    <text evidence="1">Key component of the cytosolic iron-sulfur protein assembly (CIA) complex, a multiprotein complex that mediates the incorporation of iron-sulfur cluster into apoproteins specifically involved in DNA metabolism and genomic integrity. In the CIA complex, MMS19 acts as an adapter between early-acting CIA components and a subset of cellular target iron-sulfur proteins.</text>
</comment>
<dbReference type="PANTHER" id="PTHR12891:SF0">
    <property type="entry name" value="MMS19 NUCLEOTIDE EXCISION REPAIR PROTEIN HOMOLOG"/>
    <property type="match status" value="1"/>
</dbReference>
<name>A0A0B1SUT3_OESDE</name>
<evidence type="ECO:0000256" key="1">
    <source>
        <dbReference type="RuleBase" id="RU367072"/>
    </source>
</evidence>